<name>A0ABD0QLP9_CIRMR</name>
<proteinExistence type="predicted"/>
<comment type="caution">
    <text evidence="1">The sequence shown here is derived from an EMBL/GenBank/DDBJ whole genome shotgun (WGS) entry which is preliminary data.</text>
</comment>
<accession>A0ABD0QLP9</accession>
<evidence type="ECO:0000313" key="2">
    <source>
        <dbReference type="Proteomes" id="UP001529510"/>
    </source>
</evidence>
<evidence type="ECO:0000313" key="1">
    <source>
        <dbReference type="EMBL" id="KAL0186777.1"/>
    </source>
</evidence>
<dbReference type="EMBL" id="JAMKFB020000008">
    <property type="protein sequence ID" value="KAL0186777.1"/>
    <property type="molecule type" value="Genomic_DNA"/>
</dbReference>
<sequence>MADTKRAVEAELPAEDPVVEVPMPEEETVTAAETVVAFETVTETVVTEVEPVADTAVEVDGHVVGVVGEPAVEAEAITVEKQPVEVHTVTEVTE</sequence>
<dbReference type="Proteomes" id="UP001529510">
    <property type="component" value="Unassembled WGS sequence"/>
</dbReference>
<feature type="non-terminal residue" evidence="1">
    <location>
        <position position="94"/>
    </location>
</feature>
<gene>
    <name evidence="1" type="ORF">M9458_018447</name>
</gene>
<reference evidence="1 2" key="1">
    <citation type="submission" date="2024-05" db="EMBL/GenBank/DDBJ databases">
        <title>Genome sequencing and assembly of Indian major carp, Cirrhinus mrigala (Hamilton, 1822).</title>
        <authorList>
            <person name="Mohindra V."/>
            <person name="Chowdhury L.M."/>
            <person name="Lal K."/>
            <person name="Jena J.K."/>
        </authorList>
    </citation>
    <scope>NUCLEOTIDE SEQUENCE [LARGE SCALE GENOMIC DNA]</scope>
    <source>
        <strain evidence="1">CM1030</strain>
        <tissue evidence="1">Blood</tissue>
    </source>
</reference>
<protein>
    <submittedName>
        <fullName evidence="1">Uncharacterized protein</fullName>
    </submittedName>
</protein>
<organism evidence="1 2">
    <name type="scientific">Cirrhinus mrigala</name>
    <name type="common">Mrigala</name>
    <dbReference type="NCBI Taxonomy" id="683832"/>
    <lineage>
        <taxon>Eukaryota</taxon>
        <taxon>Metazoa</taxon>
        <taxon>Chordata</taxon>
        <taxon>Craniata</taxon>
        <taxon>Vertebrata</taxon>
        <taxon>Euteleostomi</taxon>
        <taxon>Actinopterygii</taxon>
        <taxon>Neopterygii</taxon>
        <taxon>Teleostei</taxon>
        <taxon>Ostariophysi</taxon>
        <taxon>Cypriniformes</taxon>
        <taxon>Cyprinidae</taxon>
        <taxon>Labeoninae</taxon>
        <taxon>Labeonini</taxon>
        <taxon>Cirrhinus</taxon>
    </lineage>
</organism>
<keyword evidence="2" id="KW-1185">Reference proteome</keyword>
<dbReference type="AlphaFoldDB" id="A0ABD0QLP9"/>